<reference evidence="2" key="1">
    <citation type="journal article" date="2020" name="Nat. Commun.">
        <title>Large-scale genome sequencing of mycorrhizal fungi provides insights into the early evolution of symbiotic traits.</title>
        <authorList>
            <person name="Miyauchi S."/>
            <person name="Kiss E."/>
            <person name="Kuo A."/>
            <person name="Drula E."/>
            <person name="Kohler A."/>
            <person name="Sanchez-Garcia M."/>
            <person name="Morin E."/>
            <person name="Andreopoulos B."/>
            <person name="Barry K.W."/>
            <person name="Bonito G."/>
            <person name="Buee M."/>
            <person name="Carver A."/>
            <person name="Chen C."/>
            <person name="Cichocki N."/>
            <person name="Clum A."/>
            <person name="Culley D."/>
            <person name="Crous P.W."/>
            <person name="Fauchery L."/>
            <person name="Girlanda M."/>
            <person name="Hayes R.D."/>
            <person name="Keri Z."/>
            <person name="LaButti K."/>
            <person name="Lipzen A."/>
            <person name="Lombard V."/>
            <person name="Magnuson J."/>
            <person name="Maillard F."/>
            <person name="Murat C."/>
            <person name="Nolan M."/>
            <person name="Ohm R.A."/>
            <person name="Pangilinan J."/>
            <person name="Pereira M.F."/>
            <person name="Perotto S."/>
            <person name="Peter M."/>
            <person name="Pfister S."/>
            <person name="Riley R."/>
            <person name="Sitrit Y."/>
            <person name="Stielow J.B."/>
            <person name="Szollosi G."/>
            <person name="Zifcakova L."/>
            <person name="Stursova M."/>
            <person name="Spatafora J.W."/>
            <person name="Tedersoo L."/>
            <person name="Vaario L.M."/>
            <person name="Yamada A."/>
            <person name="Yan M."/>
            <person name="Wang P."/>
            <person name="Xu J."/>
            <person name="Bruns T."/>
            <person name="Baldrian P."/>
            <person name="Vilgalys R."/>
            <person name="Dunand C."/>
            <person name="Henrissat B."/>
            <person name="Grigoriev I.V."/>
            <person name="Hibbett D."/>
            <person name="Nagy L.G."/>
            <person name="Martin F.M."/>
        </authorList>
    </citation>
    <scope>NUCLEOTIDE SEQUENCE</scope>
    <source>
        <strain evidence="2">UP504</strain>
    </source>
</reference>
<dbReference type="Proteomes" id="UP000886523">
    <property type="component" value="Unassembled WGS sequence"/>
</dbReference>
<dbReference type="AlphaFoldDB" id="A0A9P6BBC8"/>
<proteinExistence type="predicted"/>
<dbReference type="InterPro" id="IPR021109">
    <property type="entry name" value="Peptidase_aspartic_dom_sf"/>
</dbReference>
<name>A0A9P6BBC8_9AGAM</name>
<dbReference type="EMBL" id="MU128909">
    <property type="protein sequence ID" value="KAF9520955.1"/>
    <property type="molecule type" value="Genomic_DNA"/>
</dbReference>
<dbReference type="Gene3D" id="2.40.70.10">
    <property type="entry name" value="Acid Proteases"/>
    <property type="match status" value="1"/>
</dbReference>
<feature type="region of interest" description="Disordered" evidence="1">
    <location>
        <begin position="164"/>
        <end position="201"/>
    </location>
</feature>
<feature type="compositionally biased region" description="Pro residues" evidence="1">
    <location>
        <begin position="171"/>
        <end position="183"/>
    </location>
</feature>
<evidence type="ECO:0000313" key="3">
    <source>
        <dbReference type="Proteomes" id="UP000886523"/>
    </source>
</evidence>
<feature type="compositionally biased region" description="Polar residues" evidence="1">
    <location>
        <begin position="191"/>
        <end position="201"/>
    </location>
</feature>
<evidence type="ECO:0000313" key="2">
    <source>
        <dbReference type="EMBL" id="KAF9520955.1"/>
    </source>
</evidence>
<gene>
    <name evidence="2" type="ORF">BS47DRAFT_1356927</name>
</gene>
<comment type="caution">
    <text evidence="2">The sequence shown here is derived from an EMBL/GenBank/DDBJ whole genome shotgun (WGS) entry which is preliminary data.</text>
</comment>
<evidence type="ECO:0000256" key="1">
    <source>
        <dbReference type="SAM" id="MobiDB-lite"/>
    </source>
</evidence>
<accession>A0A9P6BBC8</accession>
<dbReference type="CDD" id="cd00303">
    <property type="entry name" value="retropepsin_like"/>
    <property type="match status" value="1"/>
</dbReference>
<dbReference type="OrthoDB" id="5535068at2759"/>
<protein>
    <submittedName>
        <fullName evidence="2">Uncharacterized protein</fullName>
    </submittedName>
</protein>
<keyword evidence="3" id="KW-1185">Reference proteome</keyword>
<organism evidence="2 3">
    <name type="scientific">Hydnum rufescens UP504</name>
    <dbReference type="NCBI Taxonomy" id="1448309"/>
    <lineage>
        <taxon>Eukaryota</taxon>
        <taxon>Fungi</taxon>
        <taxon>Dikarya</taxon>
        <taxon>Basidiomycota</taxon>
        <taxon>Agaricomycotina</taxon>
        <taxon>Agaricomycetes</taxon>
        <taxon>Cantharellales</taxon>
        <taxon>Hydnaceae</taxon>
        <taxon>Hydnum</taxon>
    </lineage>
</organism>
<sequence>MQFTTDLRQKVNIHQVMDQLYEQESKANRAQVVQTYEEQMKALQEALGLPLDPAGAAWGIKGINGVTETLHGCCRKVPIEIGGLRFDHAFFIKKAGLGNDYDLLMGQPWLKAVGAEILFDGSEDSGPMKIRIFENGNKLGNSVIVNLLVDQRCEATKLIQSAELVNNSPDPGAPEPPIIPNFPNPQLNNPASSFHQSQFHP</sequence>